<dbReference type="NCBIfam" id="TIGR01563">
    <property type="entry name" value="gp16_SPP1"/>
    <property type="match status" value="1"/>
</dbReference>
<gene>
    <name evidence="1" type="ORF">QT711_03365</name>
</gene>
<accession>A0ABU4G5J2</accession>
<evidence type="ECO:0000313" key="1">
    <source>
        <dbReference type="EMBL" id="MDW0112209.1"/>
    </source>
</evidence>
<dbReference type="Proteomes" id="UP001282284">
    <property type="component" value="Unassembled WGS sequence"/>
</dbReference>
<sequence length="117" mass="13573">MVKHDPYNDGFLTYGRDVTQYDGKKTIGKVFESQGTMAFTEMSARDQDYQLVDALGSTLDLKVKTMYPFHMESQLINKLVVHLKGVKYETIKVDRDRNKEQLFWYLQKVGVVSERIG</sequence>
<keyword evidence="2" id="KW-1185">Reference proteome</keyword>
<reference evidence="1 2" key="1">
    <citation type="submission" date="2023-06" db="EMBL/GenBank/DDBJ databases">
        <title>Sporosarcina sp. nov., isolated from Korean traditional fermented seafood 'Jeotgal'.</title>
        <authorList>
            <person name="Yang A.I."/>
            <person name="Shin N.-R."/>
        </authorList>
    </citation>
    <scope>NUCLEOTIDE SEQUENCE [LARGE SCALE GENOMIC DNA]</scope>
    <source>
        <strain evidence="1 2">KCTC13119</strain>
    </source>
</reference>
<evidence type="ECO:0000313" key="2">
    <source>
        <dbReference type="Proteomes" id="UP001282284"/>
    </source>
</evidence>
<protein>
    <submittedName>
        <fullName evidence="1">Phage head closure protein</fullName>
    </submittedName>
</protein>
<dbReference type="EMBL" id="JAUBDI010000002">
    <property type="protein sequence ID" value="MDW0112209.1"/>
    <property type="molecule type" value="Genomic_DNA"/>
</dbReference>
<proteinExistence type="predicted"/>
<comment type="caution">
    <text evidence="1">The sequence shown here is derived from an EMBL/GenBank/DDBJ whole genome shotgun (WGS) entry which is preliminary data.</text>
</comment>
<dbReference type="InterPro" id="IPR008767">
    <property type="entry name" value="Phage_SPP1_head-tail_adaptor"/>
</dbReference>
<organism evidence="1 2">
    <name type="scientific">Sporosarcina saromensis</name>
    <dbReference type="NCBI Taxonomy" id="359365"/>
    <lineage>
        <taxon>Bacteria</taxon>
        <taxon>Bacillati</taxon>
        <taxon>Bacillota</taxon>
        <taxon>Bacilli</taxon>
        <taxon>Bacillales</taxon>
        <taxon>Caryophanaceae</taxon>
        <taxon>Sporosarcina</taxon>
    </lineage>
</organism>
<name>A0ABU4G5J2_9BACL</name>